<proteinExistence type="predicted"/>
<dbReference type="RefSeq" id="WP_371940277.1">
    <property type="nucleotide sequence ID" value="NZ_JAXCEH010000004.1"/>
</dbReference>
<protein>
    <submittedName>
        <fullName evidence="7">MFS transporter</fullName>
    </submittedName>
</protein>
<comment type="subcellular location">
    <subcellularLocation>
        <location evidence="1">Cell membrane</location>
        <topology evidence="1">Multi-pass membrane protein</topology>
    </subcellularLocation>
</comment>
<dbReference type="Pfam" id="PF07690">
    <property type="entry name" value="MFS_1"/>
    <property type="match status" value="1"/>
</dbReference>
<feature type="transmembrane region" description="Helical" evidence="5">
    <location>
        <begin position="209"/>
        <end position="228"/>
    </location>
</feature>
<dbReference type="Gene3D" id="1.20.1250.20">
    <property type="entry name" value="MFS general substrate transporter like domains"/>
    <property type="match status" value="1"/>
</dbReference>
<feature type="transmembrane region" description="Helical" evidence="5">
    <location>
        <begin position="90"/>
        <end position="107"/>
    </location>
</feature>
<dbReference type="PANTHER" id="PTHR23501:SF154">
    <property type="entry name" value="MULTIDRUG-EFFLUX TRANSPORTER RV1634-RELATED"/>
    <property type="match status" value="1"/>
</dbReference>
<evidence type="ECO:0000313" key="8">
    <source>
        <dbReference type="Proteomes" id="UP001569904"/>
    </source>
</evidence>
<evidence type="ECO:0000313" key="7">
    <source>
        <dbReference type="EMBL" id="MFA1553883.1"/>
    </source>
</evidence>
<dbReference type="Proteomes" id="UP001569904">
    <property type="component" value="Unassembled WGS sequence"/>
</dbReference>
<dbReference type="PRINTS" id="PR01036">
    <property type="entry name" value="TCRTETB"/>
</dbReference>
<dbReference type="PANTHER" id="PTHR23501">
    <property type="entry name" value="MAJOR FACILITATOR SUPERFAMILY"/>
    <property type="match status" value="1"/>
</dbReference>
<accession>A0ABV4QTE9</accession>
<evidence type="ECO:0000256" key="1">
    <source>
        <dbReference type="ARBA" id="ARBA00004651"/>
    </source>
</evidence>
<dbReference type="EMBL" id="JAXCEH010000004">
    <property type="protein sequence ID" value="MFA1553883.1"/>
    <property type="molecule type" value="Genomic_DNA"/>
</dbReference>
<feature type="transmembrane region" description="Helical" evidence="5">
    <location>
        <begin position="399"/>
        <end position="418"/>
    </location>
</feature>
<keyword evidence="3 5" id="KW-1133">Transmembrane helix</keyword>
<dbReference type="InterPro" id="IPR036259">
    <property type="entry name" value="MFS_trans_sf"/>
</dbReference>
<dbReference type="PROSITE" id="PS50850">
    <property type="entry name" value="MFS"/>
    <property type="match status" value="1"/>
</dbReference>
<feature type="transmembrane region" description="Helical" evidence="5">
    <location>
        <begin position="331"/>
        <end position="353"/>
    </location>
</feature>
<evidence type="ECO:0000256" key="5">
    <source>
        <dbReference type="SAM" id="Phobius"/>
    </source>
</evidence>
<evidence type="ECO:0000256" key="4">
    <source>
        <dbReference type="ARBA" id="ARBA00023136"/>
    </source>
</evidence>
<feature type="transmembrane region" description="Helical" evidence="5">
    <location>
        <begin position="240"/>
        <end position="265"/>
    </location>
</feature>
<feature type="transmembrane region" description="Helical" evidence="5">
    <location>
        <begin position="186"/>
        <end position="203"/>
    </location>
</feature>
<feature type="transmembrane region" description="Helical" evidence="5">
    <location>
        <begin position="303"/>
        <end position="325"/>
    </location>
</feature>
<feature type="domain" description="Major facilitator superfamily (MFS) profile" evidence="6">
    <location>
        <begin position="1"/>
        <end position="424"/>
    </location>
</feature>
<gene>
    <name evidence="7" type="ORF">SM436_09290</name>
</gene>
<keyword evidence="8" id="KW-1185">Reference proteome</keyword>
<evidence type="ECO:0000256" key="3">
    <source>
        <dbReference type="ARBA" id="ARBA00022989"/>
    </source>
</evidence>
<keyword evidence="4 5" id="KW-0472">Membrane</keyword>
<feature type="transmembrane region" description="Helical" evidence="5">
    <location>
        <begin position="374"/>
        <end position="393"/>
    </location>
</feature>
<feature type="transmembrane region" description="Helical" evidence="5">
    <location>
        <begin position="119"/>
        <end position="141"/>
    </location>
</feature>
<feature type="transmembrane region" description="Helical" evidence="5">
    <location>
        <begin position="29"/>
        <end position="50"/>
    </location>
</feature>
<feature type="transmembrane region" description="Helical" evidence="5">
    <location>
        <begin position="147"/>
        <end position="166"/>
    </location>
</feature>
<feature type="transmembrane region" description="Helical" evidence="5">
    <location>
        <begin position="62"/>
        <end position="84"/>
    </location>
</feature>
<evidence type="ECO:0000259" key="6">
    <source>
        <dbReference type="PROSITE" id="PS50850"/>
    </source>
</evidence>
<reference evidence="7 8" key="1">
    <citation type="submission" date="2023-11" db="EMBL/GenBank/DDBJ databases">
        <title>Actinomadura monticuli sp. nov., isolated from volcanic ash.</title>
        <authorList>
            <person name="Lee S.D."/>
            <person name="Yang H."/>
            <person name="Kim I.S."/>
        </authorList>
    </citation>
    <scope>NUCLEOTIDE SEQUENCE [LARGE SCALE GENOMIC DNA]</scope>
    <source>
        <strain evidence="7 8">DSM 45346</strain>
    </source>
</reference>
<evidence type="ECO:0000256" key="2">
    <source>
        <dbReference type="ARBA" id="ARBA00022692"/>
    </source>
</evidence>
<dbReference type="SUPFAM" id="SSF103473">
    <property type="entry name" value="MFS general substrate transporter"/>
    <property type="match status" value="1"/>
</dbReference>
<feature type="transmembrane region" description="Helical" evidence="5">
    <location>
        <begin position="271"/>
        <end position="291"/>
    </location>
</feature>
<keyword evidence="2 5" id="KW-0812">Transmembrane</keyword>
<organism evidence="7 8">
    <name type="scientific">Actinomadura chokoriensis</name>
    <dbReference type="NCBI Taxonomy" id="454156"/>
    <lineage>
        <taxon>Bacteria</taxon>
        <taxon>Bacillati</taxon>
        <taxon>Actinomycetota</taxon>
        <taxon>Actinomycetes</taxon>
        <taxon>Streptosporangiales</taxon>
        <taxon>Thermomonosporaceae</taxon>
        <taxon>Actinomadura</taxon>
    </lineage>
</organism>
<name>A0ABV4QTE9_9ACTN</name>
<dbReference type="InterPro" id="IPR011701">
    <property type="entry name" value="MFS"/>
</dbReference>
<comment type="caution">
    <text evidence="7">The sequence shown here is derived from an EMBL/GenBank/DDBJ whole genome shotgun (WGS) entry which is preliminary data.</text>
</comment>
<sequence>MLVVTLLAFESMAVGTVMPAVADDLNGLSLYAWGFSATLIASLLSTVLAGGWIDRSGPVRPFMIGLGAFVAGLAVAGAAPTMWIFVAGRAVQGLGTGVSLVAMYVVIARVYPEDLRSRVFAALSAAWVLPSLIGPAIGGVVAEHAGWRWVFLGLIPLVVPPALLLASALRGIAPTDAGPGPGRSRYVAAVAVATGAAVLLFGLGTTGWAMPLAALAGLAGLAFGFPRLVPAGTLRLRRGLPSVVLVRGLLSGAFFGADVFIPLALTRLHHFSTTQAGIVLTVGALGWSAASQIQGRSKRPREFYARLGAVLVTAGIALAAVALQLSGWLVAPAWLIGGAGMGFAIGSLSVLLLDLSPEDEQGVNSSALQISDTLGSSLVVGVAGAVVAGFGTARLGAGLAVTGALAAAIALLGVIAALRLEVAK</sequence>
<dbReference type="InterPro" id="IPR020846">
    <property type="entry name" value="MFS_dom"/>
</dbReference>